<reference evidence="1" key="1">
    <citation type="submission" date="2024-01" db="EMBL/GenBank/DDBJ databases">
        <authorList>
            <person name="Webb A."/>
        </authorList>
    </citation>
    <scope>NUCLEOTIDE SEQUENCE</scope>
    <source>
        <strain evidence="1">Pm1</strain>
    </source>
</reference>
<organism evidence="1 2">
    <name type="scientific">Peronospora matthiolae</name>
    <dbReference type="NCBI Taxonomy" id="2874970"/>
    <lineage>
        <taxon>Eukaryota</taxon>
        <taxon>Sar</taxon>
        <taxon>Stramenopiles</taxon>
        <taxon>Oomycota</taxon>
        <taxon>Peronosporomycetes</taxon>
        <taxon>Peronosporales</taxon>
        <taxon>Peronosporaceae</taxon>
        <taxon>Peronospora</taxon>
    </lineage>
</organism>
<proteinExistence type="predicted"/>
<dbReference type="Proteomes" id="UP001162060">
    <property type="component" value="Unassembled WGS sequence"/>
</dbReference>
<dbReference type="AlphaFoldDB" id="A0AAV1VB33"/>
<protein>
    <submittedName>
        <fullName evidence="1">Uncharacterized protein</fullName>
    </submittedName>
</protein>
<evidence type="ECO:0000313" key="1">
    <source>
        <dbReference type="EMBL" id="CAK7943925.1"/>
    </source>
</evidence>
<name>A0AAV1VB33_9STRA</name>
<comment type="caution">
    <text evidence="1">The sequence shown here is derived from an EMBL/GenBank/DDBJ whole genome shotgun (WGS) entry which is preliminary data.</text>
</comment>
<accession>A0AAV1VB33</accession>
<evidence type="ECO:0000313" key="2">
    <source>
        <dbReference type="Proteomes" id="UP001162060"/>
    </source>
</evidence>
<gene>
    <name evidence="1" type="ORF">PM001_LOCUS29075</name>
</gene>
<dbReference type="EMBL" id="CAKLBY020000305">
    <property type="protein sequence ID" value="CAK7943925.1"/>
    <property type="molecule type" value="Genomic_DNA"/>
</dbReference>
<sequence>MRPHPVFYFGLLKPYRDPSMVDHETLAPKKVAMPQVEESIREDPVVLQDSPLGHEDHAPRVLIRQRRVEIHRPPPALVNDQGDQQCHVERIIQRRRRDGQDQ</sequence>